<dbReference type="FunFam" id="1.10.10.750:FF:000004">
    <property type="entry name" value="Putative rab gtpase-activating protein 1"/>
    <property type="match status" value="1"/>
</dbReference>
<dbReference type="GO" id="GO:0031267">
    <property type="term" value="F:small GTPase binding"/>
    <property type="evidence" value="ECO:0007669"/>
    <property type="project" value="TreeGrafter"/>
</dbReference>
<dbReference type="InterPro" id="IPR000195">
    <property type="entry name" value="Rab-GAP-TBC_dom"/>
</dbReference>
<dbReference type="InterPro" id="IPR022164">
    <property type="entry name" value="Kinesin-like"/>
</dbReference>
<dbReference type="InterPro" id="IPR011993">
    <property type="entry name" value="PH-like_dom_sf"/>
</dbReference>
<evidence type="ECO:0000256" key="2">
    <source>
        <dbReference type="SAM" id="Coils"/>
    </source>
</evidence>
<evidence type="ECO:0000256" key="1">
    <source>
        <dbReference type="ARBA" id="ARBA00022468"/>
    </source>
</evidence>
<feature type="region of interest" description="Disordered" evidence="3">
    <location>
        <begin position="80"/>
        <end position="121"/>
    </location>
</feature>
<keyword evidence="5" id="KW-1185">Reference proteome</keyword>
<feature type="compositionally biased region" description="Basic and acidic residues" evidence="3">
    <location>
        <begin position="80"/>
        <end position="95"/>
    </location>
</feature>
<dbReference type="Gene3D" id="1.10.10.750">
    <property type="entry name" value="Ypt/Rab-GAP domain of gyp1p, domain 1"/>
    <property type="match status" value="1"/>
</dbReference>
<feature type="region of interest" description="Disordered" evidence="3">
    <location>
        <begin position="1"/>
        <end position="21"/>
    </location>
</feature>
<proteinExistence type="predicted"/>
<feature type="compositionally biased region" description="Polar residues" evidence="3">
    <location>
        <begin position="148"/>
        <end position="157"/>
    </location>
</feature>
<dbReference type="SMART" id="SM00462">
    <property type="entry name" value="PTB"/>
    <property type="match status" value="1"/>
</dbReference>
<dbReference type="CDD" id="cd01211">
    <property type="entry name" value="PTB_Rab6GAP"/>
    <property type="match status" value="1"/>
</dbReference>
<sequence>MSAVVMEDSLSVKSNDSATTSDEYEFVNGTASGKSSENTSILAVAEEDLLQSRHQHPLLDISSGNLDDLKKCLGEVLSEENRPELRGKDLPKMEETPEPVAESLQVQEPGRTLSPSHYISDNTSAVKNLPVTATVKKVGQSQFYSSVPARTSLSNSPSDEEEAVPDVQQNGTTFSGVVSLGKANINAPRSEAEILRNMSILNNAQGLEMIKVSLSVPNTSDGFVQLHDSAGKFIAQYEVTSILYFAKGGIGTPEEACFAFTCPLGHAENQESTIFQCHVFRCDILEAVGQVSKGFAKAFNRVPRSMTSSVTGALESNTPERNSNVYVFEVSLEIKEEDNRGGYSTVPKDRTCFKLRTNLSKQLCLSVQQVSDNEVDLRIEKCFGVLVSPGRRVKHSDMQLLEMQVSMGAGTGDRQCCYISGQLDPADPAFELLNHETPRDQNCTYMTVAVDLVINGIQEPVRFLIETPIKVFPQTERFWQFTRRPLLQQFSLTLKEVPRGDSNEVDFELVSIKTTGELERNRRNLTLNLANMIRAPDVDLDSLTPKEDNLSDGDEPLLSGTGDVSKDCSADVLESWSEVLHQWQNTQKRPKQLSTLVKQSIPEALRGEVWQRLAGCENDNAMMDNYRLYITQDCSCENVIMRDINRTFPAHDFFKEAGGLGQDSLYRISKAYAVYDKEVGYCQGLSFLAASLLLHMPEEQAFCVLVKLMYDYGLRDMYKDGFENLYMRLYQLNKLMEEHLPQLWQHFSDMSVESHMFASQWFLTLFTARFPLYFVFHILDVFLLQGTETLFQVAIALLKVCKKDLLQLDFESIMRYFRVQMPKRCRTKEVSLQIMNLACRIKVKKLKKYEQDFVALKEEQDNADQYDKELERLNLALNRNEEEKKQLLQESIKVKEMLKRELAKAESESTRSATIISEYKQICQRMDLEQAAAKAALSKLRSQVAECERCSALTAAVCADIGLPNSAEDLDDAGNSSGNENFGRAQERIRELELELAKTKLAHVEAECTNQDLTHQLHAALIELQRTQNSWPPWLSKTLTSIKEAASGLPSGGTSMTLPRRESAPSSRSRPNSKLRTSSSVEWFVEPLTPSLTSPPSSLSSSISSSAVVADIPVNNPVDSTE</sequence>
<dbReference type="OrthoDB" id="295078at2759"/>
<dbReference type="GeneID" id="117641710"/>
<feature type="compositionally biased region" description="Polar residues" evidence="3">
    <location>
        <begin position="1072"/>
        <end position="1081"/>
    </location>
</feature>
<dbReference type="PROSITE" id="PS50086">
    <property type="entry name" value="TBC_RABGAP"/>
    <property type="match status" value="1"/>
</dbReference>
<feature type="region of interest" description="Disordered" evidence="3">
    <location>
        <begin position="540"/>
        <end position="561"/>
    </location>
</feature>
<keyword evidence="1" id="KW-0343">GTPase activation</keyword>
<feature type="coiled-coil region" evidence="2">
    <location>
        <begin position="982"/>
        <end position="1009"/>
    </location>
</feature>
<evidence type="ECO:0000259" key="4">
    <source>
        <dbReference type="PROSITE" id="PS50086"/>
    </source>
</evidence>
<dbReference type="GO" id="GO:0005096">
    <property type="term" value="F:GTPase activator activity"/>
    <property type="evidence" value="ECO:0007669"/>
    <property type="project" value="UniProtKB-KW"/>
</dbReference>
<dbReference type="SUPFAM" id="SSF50729">
    <property type="entry name" value="PH domain-like"/>
    <property type="match status" value="1"/>
</dbReference>
<dbReference type="InParanoid" id="A0A6P8Y699"/>
<dbReference type="RefSeq" id="XP_034235143.1">
    <property type="nucleotide sequence ID" value="XM_034379252.1"/>
</dbReference>
<dbReference type="Pfam" id="PF00566">
    <property type="entry name" value="RabGAP-TBC"/>
    <property type="match status" value="1"/>
</dbReference>
<protein>
    <submittedName>
        <fullName evidence="6">Rab GTPase-activating protein 1-like isoform X1</fullName>
    </submittedName>
</protein>
<dbReference type="CTD" id="38945"/>
<feature type="compositionally biased region" description="Polar residues" evidence="3">
    <location>
        <begin position="11"/>
        <end position="21"/>
    </location>
</feature>
<accession>A0A6P8Y699</accession>
<dbReference type="FunFam" id="1.10.472.80:FF:000027">
    <property type="entry name" value="GTPase activating protein (Evi5)"/>
    <property type="match status" value="1"/>
</dbReference>
<dbReference type="PANTHER" id="PTHR47219">
    <property type="entry name" value="RAB GTPASE-ACTIVATING PROTEIN 1-LIKE"/>
    <property type="match status" value="1"/>
</dbReference>
<feature type="region of interest" description="Disordered" evidence="3">
    <location>
        <begin position="148"/>
        <end position="170"/>
    </location>
</feature>
<dbReference type="FunCoup" id="A0A6P8Y699">
    <property type="interactions" value="1689"/>
</dbReference>
<dbReference type="SMART" id="SM00164">
    <property type="entry name" value="TBC"/>
    <property type="match status" value="1"/>
</dbReference>
<dbReference type="FunFam" id="1.10.8.270:FF:000001">
    <property type="entry name" value="TBC1 domain family member 1"/>
    <property type="match status" value="1"/>
</dbReference>
<dbReference type="KEGG" id="tpal:117641710"/>
<evidence type="ECO:0000313" key="6">
    <source>
        <dbReference type="RefSeq" id="XP_034235143.1"/>
    </source>
</evidence>
<dbReference type="AlphaFoldDB" id="A0A6P8Y699"/>
<organism evidence="6">
    <name type="scientific">Thrips palmi</name>
    <name type="common">Melon thrips</name>
    <dbReference type="NCBI Taxonomy" id="161013"/>
    <lineage>
        <taxon>Eukaryota</taxon>
        <taxon>Metazoa</taxon>
        <taxon>Ecdysozoa</taxon>
        <taxon>Arthropoda</taxon>
        <taxon>Hexapoda</taxon>
        <taxon>Insecta</taxon>
        <taxon>Pterygota</taxon>
        <taxon>Neoptera</taxon>
        <taxon>Paraneoptera</taxon>
        <taxon>Thysanoptera</taxon>
        <taxon>Terebrantia</taxon>
        <taxon>Thripoidea</taxon>
        <taxon>Thripidae</taxon>
        <taxon>Thrips</taxon>
    </lineage>
</organism>
<keyword evidence="2" id="KW-0175">Coiled coil</keyword>
<name>A0A6P8Y699_THRPL</name>
<feature type="domain" description="Rab-GAP TBC" evidence="4">
    <location>
        <begin position="600"/>
        <end position="786"/>
    </location>
</feature>
<dbReference type="Pfam" id="PF12473">
    <property type="entry name" value="DUF3694"/>
    <property type="match status" value="1"/>
</dbReference>
<dbReference type="PANTHER" id="PTHR47219:SF9">
    <property type="entry name" value="GTPASE ACTIVATING PROTEIN AND CENTROSOME-ASSOCIATED, ISOFORM B"/>
    <property type="match status" value="1"/>
</dbReference>
<feature type="compositionally biased region" description="Low complexity" evidence="3">
    <location>
        <begin position="1087"/>
        <end position="1106"/>
    </location>
</feature>
<evidence type="ECO:0000313" key="5">
    <source>
        <dbReference type="Proteomes" id="UP000515158"/>
    </source>
</evidence>
<reference evidence="6" key="1">
    <citation type="submission" date="2025-08" db="UniProtKB">
        <authorList>
            <consortium name="RefSeq"/>
        </authorList>
    </citation>
    <scope>IDENTIFICATION</scope>
    <source>
        <tissue evidence="6">Total insect</tissue>
    </source>
</reference>
<feature type="region of interest" description="Disordered" evidence="3">
    <location>
        <begin position="1045"/>
        <end position="1122"/>
    </location>
</feature>
<dbReference type="Gene3D" id="1.10.472.80">
    <property type="entry name" value="Ypt/Rab-GAP domain of gyp1p, domain 3"/>
    <property type="match status" value="1"/>
</dbReference>
<dbReference type="InterPro" id="IPR050302">
    <property type="entry name" value="Rab_GAP_TBC_domain"/>
</dbReference>
<dbReference type="InterPro" id="IPR035969">
    <property type="entry name" value="Rab-GAP_TBC_sf"/>
</dbReference>
<dbReference type="Gene3D" id="1.10.8.270">
    <property type="entry name" value="putative rabgap domain of human tbc1 domain family member 14 like domains"/>
    <property type="match status" value="1"/>
</dbReference>
<dbReference type="Gene3D" id="2.30.29.30">
    <property type="entry name" value="Pleckstrin-homology domain (PH domain)/Phosphotyrosine-binding domain (PTB)"/>
    <property type="match status" value="1"/>
</dbReference>
<evidence type="ECO:0000256" key="3">
    <source>
        <dbReference type="SAM" id="MobiDB-lite"/>
    </source>
</evidence>
<dbReference type="Proteomes" id="UP000515158">
    <property type="component" value="Unplaced"/>
</dbReference>
<gene>
    <name evidence="6" type="primary">LOC117641710</name>
</gene>
<feature type="coiled-coil region" evidence="2">
    <location>
        <begin position="856"/>
        <end position="908"/>
    </location>
</feature>
<dbReference type="InterPro" id="IPR006020">
    <property type="entry name" value="PTB/PI_dom"/>
</dbReference>
<dbReference type="SUPFAM" id="SSF47923">
    <property type="entry name" value="Ypt/Rab-GAP domain of gyp1p"/>
    <property type="match status" value="2"/>
</dbReference>